<feature type="domain" description="SRCR" evidence="11">
    <location>
        <begin position="449"/>
        <end position="549"/>
    </location>
</feature>
<dbReference type="GO" id="GO:0030154">
    <property type="term" value="P:cell differentiation"/>
    <property type="evidence" value="ECO:0007669"/>
    <property type="project" value="UniProtKB-KW"/>
</dbReference>
<feature type="disulfide bond" evidence="9">
    <location>
        <begin position="382"/>
        <end position="443"/>
    </location>
</feature>
<feature type="domain" description="SRCR" evidence="11">
    <location>
        <begin position="343"/>
        <end position="444"/>
    </location>
</feature>
<dbReference type="FunFam" id="3.10.250.10:FF:000006">
    <property type="entry name" value="neurotrypsin isoform X2"/>
    <property type="match status" value="5"/>
</dbReference>
<feature type="signal peptide" evidence="10">
    <location>
        <begin position="1"/>
        <end position="29"/>
    </location>
</feature>
<dbReference type="PROSITE" id="PS50287">
    <property type="entry name" value="SRCR_2"/>
    <property type="match status" value="6"/>
</dbReference>
<evidence type="ECO:0000313" key="13">
    <source>
        <dbReference type="EMBL" id="KAK2815803.1"/>
    </source>
</evidence>
<keyword evidence="3" id="KW-0964">Secreted</keyword>
<feature type="disulfide bond" evidence="9">
    <location>
        <begin position="413"/>
        <end position="423"/>
    </location>
</feature>
<evidence type="ECO:0008006" key="15">
    <source>
        <dbReference type="Google" id="ProtNLM"/>
    </source>
</evidence>
<evidence type="ECO:0000256" key="3">
    <source>
        <dbReference type="ARBA" id="ARBA00022525"/>
    </source>
</evidence>
<keyword evidence="5" id="KW-0677">Repeat</keyword>
<feature type="domain" description="SRCR" evidence="11">
    <location>
        <begin position="697"/>
        <end position="797"/>
    </location>
</feature>
<keyword evidence="6" id="KW-0221">Differentiation</keyword>
<evidence type="ECO:0000256" key="2">
    <source>
        <dbReference type="ARBA" id="ARBA00022473"/>
    </source>
</evidence>
<dbReference type="EMBL" id="JAUPFM010000022">
    <property type="protein sequence ID" value="KAK2815803.1"/>
    <property type="molecule type" value="Genomic_DNA"/>
</dbReference>
<dbReference type="InterPro" id="IPR001507">
    <property type="entry name" value="ZP_dom"/>
</dbReference>
<accession>A0AA88IG25</accession>
<feature type="disulfide bond" evidence="9">
    <location>
        <begin position="474"/>
        <end position="538"/>
    </location>
</feature>
<keyword evidence="7 9" id="KW-1015">Disulfide bond</keyword>
<dbReference type="InterPro" id="IPR036772">
    <property type="entry name" value="SRCR-like_dom_sf"/>
</dbReference>
<sequence length="1082" mass="114166">MQQLKTLPTTNFYVFYLFAFFFQHHGSSASPVRLVNSDNSCSGRVEVYHGGQWGTVCDDIWDLNDANVVCRELGCGRARSAPSNAAFGPGSGPIWLDDVVCSGNESSITDCRHLGFGINNCLHSEDASVVCEVQSGPNSTVLPTTSDPSPHTTTIITSTATPATALFTDTTTPTTPATTIIISTATPTSSAQSTTAAASPVRLVNSDNPCSGRVEVYNGGQWGTVCDDGWDLNDANVVCRQLGCGRARSALSNAAFGPGSGPIWLDDVICSGNESSVTGCRHPGFGVHDCGHYEDASVICEVQPGTNSTVSPTTPAPTPQNITTTSVIPTSTVDNSTAVEGQVRLANGANSSCSGRVEIFHNGQWGTVCDDLWDLTDAQVVCRQLGCGRALSAPQGAAFGQGTGTIWLDDVTCTGSESKLADCGHQAFGSHNCVHYEDAGVVCEAASPVRLVNSDNRCSGRVEVYNGGQWGTVCDDGWDLNDANVVCRQLGCGRARSALSNAAFGPGSGPIWLDDVICSGNESSVTGCRHPGFGVHNCGHSEDASVICEVQPGTNSTVSPTTPAPTPQNITTTSIIPTSTVDNSTAVEGQVRLANGANSSCSGRVEIFHNGQWGTVCDDFWDLTDAQVVCRQLGCGRALSAPQGAAFGQGTGTIWLDDVTCTGSESKLADCGHLAFGSHNCVHYEDAGVVCEAASPVRLVNSDNRCSGRVEVYNGGQWGTVCDDGWDLNDANVVCRQLGCGRARSALSNAAFGPGSGPIWLDDVVCSGSESSVTGCRHPGFGVHDCSHYEDASVVCEGQHPLQAFQLICDHDKLQVGLDLSAAKFFSLNAFSGNLAAGNCSRVRLHNDVVWYEVEARAGVCGNTLKTNRTHAIYSNSLFIYPNGNESFTIPLSIPFSCAYPLNTDTSLNVAIRPLPSLEGGLSGSGTKPTASMSLFRNSNFLEVYPAGEVTLPVGAPLYVGVSVEERDSSFAVVLEDCYTTPSSNPNDPIRNFLIQNKCPTDRQQVSVVENGSSLKARFSALFFLFNNKYQAIYLHCSLSLCDQRSSSCVPSCRSRRNRSAARSAPLKPITIGPITWNKAPK</sequence>
<feature type="disulfide bond" evidence="9">
    <location>
        <begin position="487"/>
        <end position="548"/>
    </location>
</feature>
<dbReference type="SMART" id="SM00202">
    <property type="entry name" value="SR"/>
    <property type="match status" value="6"/>
</dbReference>
<feature type="disulfide bond" evidence="9">
    <location>
        <begin position="518"/>
        <end position="528"/>
    </location>
</feature>
<evidence type="ECO:0000256" key="8">
    <source>
        <dbReference type="ARBA" id="ARBA00023180"/>
    </source>
</evidence>
<evidence type="ECO:0000256" key="6">
    <source>
        <dbReference type="ARBA" id="ARBA00022782"/>
    </source>
</evidence>
<dbReference type="Pfam" id="PF00100">
    <property type="entry name" value="Zona_pellucida"/>
    <property type="match status" value="1"/>
</dbReference>
<feature type="disulfide bond" evidence="9">
    <location>
        <begin position="369"/>
        <end position="433"/>
    </location>
</feature>
<organism evidence="13 14">
    <name type="scientific">Channa striata</name>
    <name type="common">Snakehead murrel</name>
    <name type="synonym">Ophicephalus striatus</name>
    <dbReference type="NCBI Taxonomy" id="64152"/>
    <lineage>
        <taxon>Eukaryota</taxon>
        <taxon>Metazoa</taxon>
        <taxon>Chordata</taxon>
        <taxon>Craniata</taxon>
        <taxon>Vertebrata</taxon>
        <taxon>Euteleostomi</taxon>
        <taxon>Actinopterygii</taxon>
        <taxon>Neopterygii</taxon>
        <taxon>Teleostei</taxon>
        <taxon>Neoteleostei</taxon>
        <taxon>Acanthomorphata</taxon>
        <taxon>Anabantaria</taxon>
        <taxon>Anabantiformes</taxon>
        <taxon>Channoidei</taxon>
        <taxon>Channidae</taxon>
        <taxon>Channa</taxon>
    </lineage>
</organism>
<dbReference type="InterPro" id="IPR055355">
    <property type="entry name" value="ZP-C"/>
</dbReference>
<dbReference type="FunFam" id="3.10.250.10:FF:000003">
    <property type="entry name" value="Deleted in malignant brain tumors 1"/>
    <property type="match status" value="1"/>
</dbReference>
<dbReference type="Gene3D" id="3.10.250.10">
    <property type="entry name" value="SRCR-like domain"/>
    <property type="match status" value="6"/>
</dbReference>
<feature type="disulfide bond" evidence="9">
    <location>
        <begin position="722"/>
        <end position="786"/>
    </location>
</feature>
<dbReference type="GO" id="GO:0005576">
    <property type="term" value="C:extracellular region"/>
    <property type="evidence" value="ECO:0007669"/>
    <property type="project" value="UniProtKB-SubCell"/>
</dbReference>
<protein>
    <recommendedName>
        <fullName evidence="15">Deleted in malignant brain tumors 1 protein</fullName>
    </recommendedName>
</protein>
<dbReference type="PROSITE" id="PS51034">
    <property type="entry name" value="ZP_2"/>
    <property type="match status" value="1"/>
</dbReference>
<dbReference type="PRINTS" id="PR00258">
    <property type="entry name" value="SPERACTRCPTR"/>
</dbReference>
<feature type="disulfide bond" evidence="9">
    <location>
        <begin position="766"/>
        <end position="776"/>
    </location>
</feature>
<feature type="disulfide bond" evidence="9">
    <location>
        <begin position="101"/>
        <end position="111"/>
    </location>
</feature>
<dbReference type="PANTHER" id="PTHR48071">
    <property type="entry name" value="SRCR DOMAIN-CONTAINING PROTEIN"/>
    <property type="match status" value="1"/>
</dbReference>
<evidence type="ECO:0000256" key="10">
    <source>
        <dbReference type="SAM" id="SignalP"/>
    </source>
</evidence>
<dbReference type="AlphaFoldDB" id="A0AA88IG25"/>
<feature type="disulfide bond" evidence="9">
    <location>
        <begin position="630"/>
        <end position="691"/>
    </location>
</feature>
<dbReference type="InterPro" id="IPR017977">
    <property type="entry name" value="ZP_dom_CS"/>
</dbReference>
<dbReference type="Proteomes" id="UP001187415">
    <property type="component" value="Unassembled WGS sequence"/>
</dbReference>
<dbReference type="PROSITE" id="PS00682">
    <property type="entry name" value="ZP_1"/>
    <property type="match status" value="1"/>
</dbReference>
<dbReference type="InterPro" id="IPR055356">
    <property type="entry name" value="ZP-N"/>
</dbReference>
<dbReference type="SUPFAM" id="SSF56487">
    <property type="entry name" value="SRCR-like"/>
    <property type="match status" value="6"/>
</dbReference>
<comment type="caution">
    <text evidence="13">The sequence shown here is derived from an EMBL/GenBank/DDBJ whole genome shotgun (WGS) entry which is preliminary data.</text>
</comment>
<dbReference type="SMART" id="SM00241">
    <property type="entry name" value="ZP"/>
    <property type="match status" value="1"/>
</dbReference>
<dbReference type="InterPro" id="IPR001190">
    <property type="entry name" value="SRCR"/>
</dbReference>
<feature type="domain" description="SRCR" evidence="11">
    <location>
        <begin position="591"/>
        <end position="692"/>
    </location>
</feature>
<keyword evidence="2" id="KW-0217">Developmental protein</keyword>
<feature type="disulfide bond" evidence="9">
    <location>
        <begin position="270"/>
        <end position="280"/>
    </location>
</feature>
<feature type="disulfide bond" evidence="9">
    <location>
        <begin position="661"/>
        <end position="671"/>
    </location>
</feature>
<evidence type="ECO:0000256" key="1">
    <source>
        <dbReference type="ARBA" id="ARBA00004613"/>
    </source>
</evidence>
<name>A0AA88IG25_CHASR</name>
<feature type="disulfide bond" evidence="9">
    <location>
        <begin position="226"/>
        <end position="290"/>
    </location>
</feature>
<reference evidence="13" key="1">
    <citation type="submission" date="2023-07" db="EMBL/GenBank/DDBJ databases">
        <title>Chromosome-level Genome Assembly of Striped Snakehead (Channa striata).</title>
        <authorList>
            <person name="Liu H."/>
        </authorList>
    </citation>
    <scope>NUCLEOTIDE SEQUENCE</scope>
    <source>
        <strain evidence="13">Gz</strain>
        <tissue evidence="13">Muscle</tissue>
    </source>
</reference>
<dbReference type="PANTHER" id="PTHR48071:SF18">
    <property type="entry name" value="DELETED IN MALIGNANT BRAIN TUMORS 1 PROTEIN-RELATED"/>
    <property type="match status" value="1"/>
</dbReference>
<feature type="domain" description="SRCR" evidence="11">
    <location>
        <begin position="201"/>
        <end position="301"/>
    </location>
</feature>
<evidence type="ECO:0000259" key="11">
    <source>
        <dbReference type="PROSITE" id="PS50287"/>
    </source>
</evidence>
<dbReference type="Gene3D" id="2.60.40.4100">
    <property type="entry name" value="Zona pellucida, ZP-C domain"/>
    <property type="match status" value="1"/>
</dbReference>
<dbReference type="Pfam" id="PF00530">
    <property type="entry name" value="SRCR"/>
    <property type="match status" value="6"/>
</dbReference>
<feature type="disulfide bond" evidence="9">
    <location>
        <begin position="617"/>
        <end position="681"/>
    </location>
</feature>
<keyword evidence="8" id="KW-0325">Glycoprotein</keyword>
<dbReference type="Gene3D" id="2.60.40.3210">
    <property type="entry name" value="Zona pellucida, ZP-N domain"/>
    <property type="match status" value="1"/>
</dbReference>
<keyword evidence="14" id="KW-1185">Reference proteome</keyword>
<keyword evidence="4 10" id="KW-0732">Signal</keyword>
<comment type="subcellular location">
    <subcellularLocation>
        <location evidence="1">Secreted</location>
    </subcellularLocation>
</comment>
<proteinExistence type="predicted"/>
<evidence type="ECO:0000256" key="4">
    <source>
        <dbReference type="ARBA" id="ARBA00022729"/>
    </source>
</evidence>
<dbReference type="GO" id="GO:0016020">
    <property type="term" value="C:membrane"/>
    <property type="evidence" value="ECO:0007669"/>
    <property type="project" value="InterPro"/>
</dbReference>
<feature type="disulfide bond" evidence="9">
    <location>
        <begin position="735"/>
        <end position="796"/>
    </location>
</feature>
<evidence type="ECO:0000256" key="9">
    <source>
        <dbReference type="PROSITE-ProRule" id="PRU00196"/>
    </source>
</evidence>
<dbReference type="Pfam" id="PF23344">
    <property type="entry name" value="ZP-N"/>
    <property type="match status" value="1"/>
</dbReference>
<feature type="domain" description="SRCR" evidence="11">
    <location>
        <begin position="32"/>
        <end position="132"/>
    </location>
</feature>
<evidence type="ECO:0000259" key="12">
    <source>
        <dbReference type="PROSITE" id="PS51034"/>
    </source>
</evidence>
<evidence type="ECO:0000256" key="5">
    <source>
        <dbReference type="ARBA" id="ARBA00022737"/>
    </source>
</evidence>
<feature type="domain" description="ZP" evidence="12">
    <location>
        <begin position="808"/>
        <end position="1060"/>
    </location>
</feature>
<dbReference type="InterPro" id="IPR042235">
    <property type="entry name" value="ZP-C_dom"/>
</dbReference>
<feature type="disulfide bond" evidence="9">
    <location>
        <begin position="239"/>
        <end position="300"/>
    </location>
</feature>
<feature type="disulfide bond" evidence="9">
    <location>
        <begin position="57"/>
        <end position="121"/>
    </location>
</feature>
<evidence type="ECO:0000256" key="7">
    <source>
        <dbReference type="ARBA" id="ARBA00023157"/>
    </source>
</evidence>
<feature type="disulfide bond" evidence="9">
    <location>
        <begin position="70"/>
        <end position="131"/>
    </location>
</feature>
<feature type="chain" id="PRO_5041740077" description="Deleted in malignant brain tumors 1 protein" evidence="10">
    <location>
        <begin position="30"/>
        <end position="1082"/>
    </location>
</feature>
<gene>
    <name evidence="13" type="ORF">Q5P01_026270</name>
</gene>
<evidence type="ECO:0000313" key="14">
    <source>
        <dbReference type="Proteomes" id="UP001187415"/>
    </source>
</evidence>